<dbReference type="PRINTS" id="PR00081">
    <property type="entry name" value="GDHRDH"/>
</dbReference>
<dbReference type="Proteomes" id="UP000785679">
    <property type="component" value="Unassembled WGS sequence"/>
</dbReference>
<dbReference type="InterPro" id="IPR002347">
    <property type="entry name" value="SDR_fam"/>
</dbReference>
<dbReference type="InterPro" id="IPR036291">
    <property type="entry name" value="NAD(P)-bd_dom_sf"/>
</dbReference>
<dbReference type="SUPFAM" id="SSF51735">
    <property type="entry name" value="NAD(P)-binding Rossmann-fold domains"/>
    <property type="match status" value="1"/>
</dbReference>
<dbReference type="PANTHER" id="PTHR43658:SF8">
    <property type="entry name" value="17-BETA-HYDROXYSTEROID DEHYDROGENASE 14-RELATED"/>
    <property type="match status" value="1"/>
</dbReference>
<proteinExistence type="predicted"/>
<evidence type="ECO:0008006" key="4">
    <source>
        <dbReference type="Google" id="ProtNLM"/>
    </source>
</evidence>
<dbReference type="AlphaFoldDB" id="A0A8J8NK98"/>
<name>A0A8J8NK98_HALGN</name>
<evidence type="ECO:0000313" key="3">
    <source>
        <dbReference type="Proteomes" id="UP000785679"/>
    </source>
</evidence>
<dbReference type="EMBL" id="RRYP01014186">
    <property type="protein sequence ID" value="TNV76104.1"/>
    <property type="molecule type" value="Genomic_DNA"/>
</dbReference>
<dbReference type="FunFam" id="3.40.50.720:FF:000084">
    <property type="entry name" value="Short-chain dehydrogenase reductase"/>
    <property type="match status" value="1"/>
</dbReference>
<sequence length="256" mass="27412">MRITKDTVFFITGGASGLGEATVRELHAAGARVAIADMNVERMDLIKAELKERVVAFKCDVTKEEEVKAAVEGTVKEYGTIHAALACAGIATVSPTLSSKGSIDLNLFKRTMDINVNGSMYVAKYCAIQMSKNPAINERGEKGVIIFVSSVAAEEGQRGQVAYSASKGALNGMVLPMARDLGRFGIRVVSVAPGIFETPLSHSMPEGVKKRLNADTAINRAGQPDEFAHFVRMCIENGYVTGVHLRIDGGTKFSNL</sequence>
<accession>A0A8J8NK98</accession>
<keyword evidence="1" id="KW-0560">Oxidoreductase</keyword>
<dbReference type="PANTHER" id="PTHR43658">
    <property type="entry name" value="SHORT-CHAIN DEHYDROGENASE/REDUCTASE"/>
    <property type="match status" value="1"/>
</dbReference>
<dbReference type="Gene3D" id="3.40.50.720">
    <property type="entry name" value="NAD(P)-binding Rossmann-like Domain"/>
    <property type="match status" value="1"/>
</dbReference>
<dbReference type="Pfam" id="PF00106">
    <property type="entry name" value="adh_short"/>
    <property type="match status" value="1"/>
</dbReference>
<organism evidence="2 3">
    <name type="scientific">Halteria grandinella</name>
    <dbReference type="NCBI Taxonomy" id="5974"/>
    <lineage>
        <taxon>Eukaryota</taxon>
        <taxon>Sar</taxon>
        <taxon>Alveolata</taxon>
        <taxon>Ciliophora</taxon>
        <taxon>Intramacronucleata</taxon>
        <taxon>Spirotrichea</taxon>
        <taxon>Stichotrichia</taxon>
        <taxon>Sporadotrichida</taxon>
        <taxon>Halteriidae</taxon>
        <taxon>Halteria</taxon>
    </lineage>
</organism>
<dbReference type="PROSITE" id="PS00061">
    <property type="entry name" value="ADH_SHORT"/>
    <property type="match status" value="1"/>
</dbReference>
<evidence type="ECO:0000256" key="1">
    <source>
        <dbReference type="ARBA" id="ARBA00023002"/>
    </source>
</evidence>
<dbReference type="GO" id="GO:0016491">
    <property type="term" value="F:oxidoreductase activity"/>
    <property type="evidence" value="ECO:0007669"/>
    <property type="project" value="UniProtKB-KW"/>
</dbReference>
<dbReference type="OrthoDB" id="1274115at2759"/>
<dbReference type="InterPro" id="IPR020904">
    <property type="entry name" value="Sc_DH/Rdtase_CS"/>
</dbReference>
<comment type="caution">
    <text evidence="2">The sequence shown here is derived from an EMBL/GenBank/DDBJ whole genome shotgun (WGS) entry which is preliminary data.</text>
</comment>
<keyword evidence="3" id="KW-1185">Reference proteome</keyword>
<evidence type="ECO:0000313" key="2">
    <source>
        <dbReference type="EMBL" id="TNV76104.1"/>
    </source>
</evidence>
<reference evidence="2" key="1">
    <citation type="submission" date="2019-06" db="EMBL/GenBank/DDBJ databases">
        <authorList>
            <person name="Zheng W."/>
        </authorList>
    </citation>
    <scope>NUCLEOTIDE SEQUENCE</scope>
    <source>
        <strain evidence="2">QDHG01</strain>
    </source>
</reference>
<protein>
    <recommendedName>
        <fullName evidence="4">3-hydroxyacyl-CoA dehydrogenase</fullName>
    </recommendedName>
</protein>
<gene>
    <name evidence="2" type="ORF">FGO68_gene9599</name>
</gene>